<proteinExistence type="predicted"/>
<evidence type="ECO:0000259" key="1">
    <source>
        <dbReference type="Pfam" id="PF08818"/>
    </source>
</evidence>
<gene>
    <name evidence="2" type="ORF">B0I22_1776</name>
</gene>
<evidence type="ECO:0000313" key="3">
    <source>
        <dbReference type="Proteomes" id="UP000295313"/>
    </source>
</evidence>
<dbReference type="SUPFAM" id="SSF159888">
    <property type="entry name" value="YdhG-like"/>
    <property type="match status" value="1"/>
</dbReference>
<sequence length="123" mass="14553">METYKTFEDYFSHFNEDVIEKLEQIRIDIKKEIPEVEECIKYAMPTFIFHKKNLIHFASYKNHIGIYPGPEAITFYEKELSNYKTSKGAIQIPLEEDVPLDLIKKIVQHGKERILKTTKTTNK</sequence>
<reference evidence="2 3" key="1">
    <citation type="submission" date="2019-03" db="EMBL/GenBank/DDBJ databases">
        <title>Genomic Encyclopedia of Type Strains, Phase III (KMG-III): the genomes of soil and plant-associated and newly described type strains.</title>
        <authorList>
            <person name="Whitman W."/>
        </authorList>
    </citation>
    <scope>NUCLEOTIDE SEQUENCE [LARGE SCALE GENOMIC DNA]</scope>
    <source>
        <strain evidence="2 3">CGMCC 1.12802</strain>
    </source>
</reference>
<dbReference type="EMBL" id="SOEO01000002">
    <property type="protein sequence ID" value="TDX84175.1"/>
    <property type="molecule type" value="Genomic_DNA"/>
</dbReference>
<dbReference type="Pfam" id="PF08818">
    <property type="entry name" value="DUF1801"/>
    <property type="match status" value="1"/>
</dbReference>
<feature type="domain" description="YdhG-like" evidence="1">
    <location>
        <begin position="20"/>
        <end position="108"/>
    </location>
</feature>
<keyword evidence="3" id="KW-1185">Reference proteome</keyword>
<dbReference type="AlphaFoldDB" id="A0A4R8I6Z0"/>
<comment type="caution">
    <text evidence="2">The sequence shown here is derived from an EMBL/GenBank/DDBJ whole genome shotgun (WGS) entry which is preliminary data.</text>
</comment>
<accession>A0A4R8I6Z0</accession>
<dbReference type="Proteomes" id="UP000295313">
    <property type="component" value="Unassembled WGS sequence"/>
</dbReference>
<name>A0A4R8I6Z0_9FLAO</name>
<dbReference type="Gene3D" id="3.90.1150.200">
    <property type="match status" value="1"/>
</dbReference>
<dbReference type="OrthoDB" id="115213at2"/>
<dbReference type="InterPro" id="IPR014922">
    <property type="entry name" value="YdhG-like"/>
</dbReference>
<dbReference type="RefSeq" id="WP_133944198.1">
    <property type="nucleotide sequence ID" value="NZ_SOEO01000002.1"/>
</dbReference>
<organism evidence="2 3">
    <name type="scientific">Epilithonimonas xixisoli</name>
    <dbReference type="NCBI Taxonomy" id="1476462"/>
    <lineage>
        <taxon>Bacteria</taxon>
        <taxon>Pseudomonadati</taxon>
        <taxon>Bacteroidota</taxon>
        <taxon>Flavobacteriia</taxon>
        <taxon>Flavobacteriales</taxon>
        <taxon>Weeksellaceae</taxon>
        <taxon>Chryseobacterium group</taxon>
        <taxon>Epilithonimonas</taxon>
    </lineage>
</organism>
<protein>
    <submittedName>
        <fullName evidence="2">Uncharacterized protein YdhG (YjbR/CyaY superfamily)</fullName>
    </submittedName>
</protein>
<evidence type="ECO:0000313" key="2">
    <source>
        <dbReference type="EMBL" id="TDX84175.1"/>
    </source>
</evidence>